<evidence type="ECO:0000313" key="2">
    <source>
        <dbReference type="Proteomes" id="UP000092445"/>
    </source>
</evidence>
<proteinExistence type="predicted"/>
<evidence type="ECO:0000313" key="1">
    <source>
        <dbReference type="EnsemblMetazoa" id="GPAI013950-PA"/>
    </source>
</evidence>
<reference evidence="2" key="1">
    <citation type="submission" date="2014-03" db="EMBL/GenBank/DDBJ databases">
        <authorList>
            <person name="Aksoy S."/>
            <person name="Warren W."/>
            <person name="Wilson R.K."/>
        </authorList>
    </citation>
    <scope>NUCLEOTIDE SEQUENCE [LARGE SCALE GENOMIC DNA]</scope>
    <source>
        <strain evidence="2">IAEA</strain>
    </source>
</reference>
<organism evidence="1 2">
    <name type="scientific">Glossina pallidipes</name>
    <name type="common">Tsetse fly</name>
    <dbReference type="NCBI Taxonomy" id="7398"/>
    <lineage>
        <taxon>Eukaryota</taxon>
        <taxon>Metazoa</taxon>
        <taxon>Ecdysozoa</taxon>
        <taxon>Arthropoda</taxon>
        <taxon>Hexapoda</taxon>
        <taxon>Insecta</taxon>
        <taxon>Pterygota</taxon>
        <taxon>Neoptera</taxon>
        <taxon>Endopterygota</taxon>
        <taxon>Diptera</taxon>
        <taxon>Brachycera</taxon>
        <taxon>Muscomorpha</taxon>
        <taxon>Hippoboscoidea</taxon>
        <taxon>Glossinidae</taxon>
        <taxon>Glossina</taxon>
    </lineage>
</organism>
<dbReference type="VEuPathDB" id="VectorBase:GPAI013950"/>
<dbReference type="STRING" id="7398.A0A1A9ZGI8"/>
<dbReference type="EnsemblMetazoa" id="GPAI013950-RA">
    <property type="protein sequence ID" value="GPAI013950-PA"/>
    <property type="gene ID" value="GPAI013950"/>
</dbReference>
<accession>A0A1A9ZGI8</accession>
<dbReference type="Proteomes" id="UP000092445">
    <property type="component" value="Unassembled WGS sequence"/>
</dbReference>
<reference evidence="1" key="2">
    <citation type="submission" date="2020-05" db="UniProtKB">
        <authorList>
            <consortium name="EnsemblMetazoa"/>
        </authorList>
    </citation>
    <scope>IDENTIFICATION</scope>
    <source>
        <strain evidence="1">IAEA</strain>
    </source>
</reference>
<sequence length="142" mass="15505">MPNQAELRQAKPSHVITASQAASQAASQPASIIEGNRPYVLSGFILLCHDDDVETVWQLEGKFPSDLRLFLKLTTGISNLSSVLFSVDGDEIQRLGESFSKCDFDNSDGSSADEFILPELQRNPLVQGAIDMFKISFKAEGV</sequence>
<name>A0A1A9ZGI8_GLOPL</name>
<dbReference type="AlphaFoldDB" id="A0A1A9ZGI8"/>
<keyword evidence="2" id="KW-1185">Reference proteome</keyword>
<protein>
    <submittedName>
        <fullName evidence="1">Uncharacterized protein</fullName>
    </submittedName>
</protein>